<feature type="binding site" evidence="9">
    <location>
        <position position="154"/>
    </location>
    <ligand>
        <name>substrate</name>
    </ligand>
</feature>
<evidence type="ECO:0000256" key="3">
    <source>
        <dbReference type="ARBA" id="ARBA00022723"/>
    </source>
</evidence>
<evidence type="ECO:0000313" key="13">
    <source>
        <dbReference type="Proteomes" id="UP001219901"/>
    </source>
</evidence>
<evidence type="ECO:0000256" key="7">
    <source>
        <dbReference type="ARBA" id="ARBA00058526"/>
    </source>
</evidence>
<evidence type="ECO:0000256" key="5">
    <source>
        <dbReference type="ARBA" id="ARBA00023239"/>
    </source>
</evidence>
<evidence type="ECO:0000256" key="10">
    <source>
        <dbReference type="RuleBase" id="RU361121"/>
    </source>
</evidence>
<dbReference type="PROSITE" id="PS00161">
    <property type="entry name" value="ISOCITRATE_LYASE"/>
    <property type="match status" value="1"/>
</dbReference>
<evidence type="ECO:0000256" key="1">
    <source>
        <dbReference type="ARBA" id="ARBA00001946"/>
    </source>
</evidence>
<dbReference type="EMBL" id="CP046147">
    <property type="protein sequence ID" value="WFG40794.1"/>
    <property type="molecule type" value="Genomic_DNA"/>
</dbReference>
<dbReference type="NCBIfam" id="TIGR02317">
    <property type="entry name" value="prpB"/>
    <property type="match status" value="1"/>
</dbReference>
<feature type="binding site" evidence="9">
    <location>
        <position position="84"/>
    </location>
    <ligand>
        <name>Mg(2+)</name>
        <dbReference type="ChEBI" id="CHEBI:18420"/>
    </ligand>
</feature>
<evidence type="ECO:0000256" key="8">
    <source>
        <dbReference type="ARBA" id="ARBA00073849"/>
    </source>
</evidence>
<feature type="binding site" evidence="9">
    <location>
        <begin position="119"/>
        <end position="120"/>
    </location>
    <ligand>
        <name>substrate</name>
    </ligand>
</feature>
<comment type="caution">
    <text evidence="9">Lacks conserved residue(s) required for the propagation of feature annotation.</text>
</comment>
<dbReference type="InterPro" id="IPR040442">
    <property type="entry name" value="Pyrv_kinase-like_dom_sf"/>
</dbReference>
<evidence type="ECO:0000313" key="14">
    <source>
        <dbReference type="Proteomes" id="UP001321249"/>
    </source>
</evidence>
<dbReference type="AlphaFoldDB" id="A0AAJ5ZGG6"/>
<feature type="binding site" evidence="9">
    <location>
        <position position="266"/>
    </location>
    <ligand>
        <name>substrate</name>
    </ligand>
</feature>
<dbReference type="RefSeq" id="WP_434061960.1">
    <property type="nucleotide sequence ID" value="NZ_CP046146.1"/>
</dbReference>
<comment type="catalytic activity">
    <reaction evidence="9 10">
        <text>(2S,3R)-3-hydroxybutane-1,2,3-tricarboxylate = pyruvate + succinate</text>
        <dbReference type="Rhea" id="RHEA:16809"/>
        <dbReference type="ChEBI" id="CHEBI:15361"/>
        <dbReference type="ChEBI" id="CHEBI:30031"/>
        <dbReference type="ChEBI" id="CHEBI:57429"/>
        <dbReference type="EC" id="4.1.3.30"/>
    </reaction>
</comment>
<dbReference type="PANTHER" id="PTHR42905">
    <property type="entry name" value="PHOSPHOENOLPYRUVATE CARBOXYLASE"/>
    <property type="match status" value="1"/>
</dbReference>
<dbReference type="SUPFAM" id="SSF51621">
    <property type="entry name" value="Phosphoenolpyruvate/pyruvate domain"/>
    <property type="match status" value="1"/>
</dbReference>
<reference evidence="12" key="2">
    <citation type="journal article" date="2023" name="Nat. Commun.">
        <title>Cultivation of marine bacteria of the SAR202 clade.</title>
        <authorList>
            <person name="Lim Y."/>
            <person name="Seo J.H."/>
            <person name="Giovannoni S.J."/>
            <person name="Kang I."/>
            <person name="Cho J.C."/>
        </authorList>
    </citation>
    <scope>NUCLEOTIDE SEQUENCE</scope>
    <source>
        <strain evidence="12">JH1073</strain>
    </source>
</reference>
<sequence>MLPGTSFISVLQVESPLQLVGVTNPYHAVMAKTAGFNALYLSGSGVATASYGLPDLGMTTLDNVLEDVRRVTAASDLPLLVDVDTGWGGAFMIARTMKEMARAGAAGVHIEDQVQAKRCGHRTGKQIVSTAEMCDRLRAASDAKEYDDFVLMARTDAIASEGVDAAIERSVAYVEAGADMIFAEAVTELNDFRKFKDAVGVPLLANLTEFGKTPAFTVEELASVFVDIALYPLTAFRAANKAVENALRVIRTEGTQKNIVNDLQTRDELYEYLEYYTYESKLDELFDAESNDQSAN</sequence>
<keyword evidence="4 9" id="KW-0460">Magnesium</keyword>
<dbReference type="HAMAP" id="MF_01939">
    <property type="entry name" value="PrpB"/>
    <property type="match status" value="1"/>
</dbReference>
<evidence type="ECO:0000256" key="9">
    <source>
        <dbReference type="HAMAP-Rule" id="MF_01939"/>
    </source>
</evidence>
<dbReference type="Pfam" id="PF13714">
    <property type="entry name" value="PEP_mutase"/>
    <property type="match status" value="1"/>
</dbReference>
<dbReference type="Gene3D" id="3.20.20.60">
    <property type="entry name" value="Phosphoenolpyruvate-binding domains"/>
    <property type="match status" value="1"/>
</dbReference>
<dbReference type="EC" id="4.1.3.30" evidence="9"/>
<comment type="function">
    <text evidence="9">Involved in the catabolism of short chain fatty acids (SCFA) via the 2-methylcitrate cycle (propionate degradation route). Catalyzes the thermodynamically favored C-C bond cleavage of (2R,3S)-2-methylisocitrate to yield pyruvate and succinate via an alpha-carboxy-carbanion intermediate.</text>
</comment>
<evidence type="ECO:0000256" key="4">
    <source>
        <dbReference type="ARBA" id="ARBA00022842"/>
    </source>
</evidence>
<dbReference type="GO" id="GO:0046421">
    <property type="term" value="F:methylisocitrate lyase activity"/>
    <property type="evidence" value="ECO:0007669"/>
    <property type="project" value="UniProtKB-UniRule"/>
</dbReference>
<dbReference type="InterPro" id="IPR012695">
    <property type="entry name" value="PrpB"/>
</dbReference>
<name>A0AAJ5ZGG6_9CHLR</name>
<feature type="binding site" evidence="9">
    <location>
        <begin position="206"/>
        <end position="208"/>
    </location>
    <ligand>
        <name>substrate</name>
    </ligand>
</feature>
<dbReference type="EMBL" id="WMBE01000003">
    <property type="protein sequence ID" value="MDG0867596.1"/>
    <property type="molecule type" value="Genomic_DNA"/>
</dbReference>
<dbReference type="CDD" id="cd00377">
    <property type="entry name" value="ICL_PEPM"/>
    <property type="match status" value="1"/>
</dbReference>
<evidence type="ECO:0000313" key="11">
    <source>
        <dbReference type="EMBL" id="MDG0867596.1"/>
    </source>
</evidence>
<comment type="similarity">
    <text evidence="2 9 10">Belongs to the isocitrate lyase/PEP mutase superfamily. Methylisocitrate lyase family.</text>
</comment>
<dbReference type="GO" id="GO:0000287">
    <property type="term" value="F:magnesium ion binding"/>
    <property type="evidence" value="ECO:0007669"/>
    <property type="project" value="UniProtKB-UniRule"/>
</dbReference>
<evidence type="ECO:0000256" key="2">
    <source>
        <dbReference type="ARBA" id="ARBA00009282"/>
    </source>
</evidence>
<comment type="subunit">
    <text evidence="9">Homotetramer; dimer of dimers.</text>
</comment>
<dbReference type="GO" id="GO:0019629">
    <property type="term" value="P:propionate catabolic process, 2-methylcitrate cycle"/>
    <property type="evidence" value="ECO:0007669"/>
    <property type="project" value="UniProtKB-UniRule"/>
</dbReference>
<accession>A0AAJ5ZGG6</accession>
<dbReference type="InterPro" id="IPR018523">
    <property type="entry name" value="Isocitrate_lyase_ph_CS"/>
</dbReference>
<organism evidence="12 13">
    <name type="scientific">Candidatus Lucifugimonas marina</name>
    <dbReference type="NCBI Taxonomy" id="3038979"/>
    <lineage>
        <taxon>Bacteria</taxon>
        <taxon>Bacillati</taxon>
        <taxon>Chloroflexota</taxon>
        <taxon>Dehalococcoidia</taxon>
        <taxon>SAR202 cluster</taxon>
        <taxon>Candidatus Lucifugimonadales</taxon>
        <taxon>Candidatus Lucifugimonadaceae</taxon>
        <taxon>Candidatus Lucifugimonas</taxon>
    </lineage>
</organism>
<reference evidence="13 14" key="1">
    <citation type="submission" date="2019-11" db="EMBL/GenBank/DDBJ databases">
        <authorList>
            <person name="Cho J.-C."/>
        </authorList>
    </citation>
    <scope>NUCLEOTIDE SEQUENCE [LARGE SCALE GENOMIC DNA]</scope>
    <source>
        <strain evidence="12 13">JH1073</strain>
        <strain evidence="11 14">JH702</strain>
    </source>
</reference>
<dbReference type="FunFam" id="3.20.20.60:FF:000009">
    <property type="entry name" value="2-methylisocitrate lyase"/>
    <property type="match status" value="1"/>
</dbReference>
<keyword evidence="3 9" id="KW-0479">Metal-binding</keyword>
<comment type="catalytic activity">
    <reaction evidence="6">
        <text>3-hydroxybutane-1,2,3-tricarboxylate = pyruvate + succinate</text>
        <dbReference type="Rhea" id="RHEA:57504"/>
        <dbReference type="ChEBI" id="CHEBI:15361"/>
        <dbReference type="ChEBI" id="CHEBI:30031"/>
        <dbReference type="ChEBI" id="CHEBI:141790"/>
    </reaction>
</comment>
<dbReference type="InterPro" id="IPR015813">
    <property type="entry name" value="Pyrv/PenolPyrv_kinase-like_dom"/>
</dbReference>
<gene>
    <name evidence="9 12" type="primary">prpB</name>
    <name evidence="11" type="ORF">GKO46_11015</name>
    <name evidence="12" type="ORF">GKO48_10525</name>
</gene>
<feature type="binding site" evidence="9">
    <location>
        <position position="237"/>
    </location>
    <ligand>
        <name>substrate</name>
    </ligand>
</feature>
<reference evidence="13" key="3">
    <citation type="submission" date="2023-06" db="EMBL/GenBank/DDBJ databases">
        <title>Pangenomics reveal diversification of enzyme families and niche specialization in globally abundant SAR202 bacteria.</title>
        <authorList>
            <person name="Saw J.H.W."/>
        </authorList>
    </citation>
    <scope>NUCLEOTIDE SEQUENCE [LARGE SCALE GENOMIC DNA]</scope>
    <source>
        <strain evidence="13">JH1073</strain>
    </source>
</reference>
<proteinExistence type="inferred from homology"/>
<dbReference type="NCBIfam" id="NF008455">
    <property type="entry name" value="PRK11320.1"/>
    <property type="match status" value="1"/>
</dbReference>
<keyword evidence="13" id="KW-1185">Reference proteome</keyword>
<keyword evidence="5 9" id="KW-0456">Lyase</keyword>
<feature type="binding site" evidence="9">
    <location>
        <position position="184"/>
    </location>
    <ligand>
        <name>substrate</name>
    </ligand>
</feature>
<comment type="function">
    <text evidence="7">Involved in the methylcitric acid cycle. Catalyzes the cleavage of 2-methylisocitrate to yield pyruvate and succinate.</text>
</comment>
<evidence type="ECO:0000313" key="12">
    <source>
        <dbReference type="EMBL" id="WFG40794.1"/>
    </source>
</evidence>
<protein>
    <recommendedName>
        <fullName evidence="8 9">2-methylisocitrate lyase</fullName>
        <shortName evidence="9">2-MIC</shortName>
        <shortName evidence="9">MICL</shortName>
        <ecNumber evidence="9">4.1.3.30</ecNumber>
    </recommendedName>
    <alternativeName>
        <fullName evidence="9">(2R,3S)-2-methylisocitrate lyase</fullName>
    </alternativeName>
</protein>
<comment type="function">
    <text evidence="10">Catalyzes the thermodynamically favored C-C bond cleavage of (2R,3S)-2-methylisocitrate to yield pyruvate and succinate.</text>
</comment>
<dbReference type="InterPro" id="IPR039556">
    <property type="entry name" value="ICL/PEPM"/>
</dbReference>
<comment type="cofactor">
    <cofactor evidence="1 9">
        <name>Mg(2+)</name>
        <dbReference type="ChEBI" id="CHEBI:18420"/>
    </cofactor>
</comment>
<feature type="binding site" evidence="9">
    <location>
        <position position="82"/>
    </location>
    <ligand>
        <name>Mg(2+)</name>
        <dbReference type="ChEBI" id="CHEBI:18420"/>
    </ligand>
</feature>
<dbReference type="PANTHER" id="PTHR42905:SF5">
    <property type="entry name" value="CARBOXYVINYL-CARBOXYPHOSPHONATE PHOSPHORYLMUTASE, CHLOROPLASTIC"/>
    <property type="match status" value="1"/>
</dbReference>
<evidence type="ECO:0000256" key="6">
    <source>
        <dbReference type="ARBA" id="ARBA00051150"/>
    </source>
</evidence>
<dbReference type="Proteomes" id="UP001321249">
    <property type="component" value="Unassembled WGS sequence"/>
</dbReference>
<dbReference type="Proteomes" id="UP001219901">
    <property type="component" value="Chromosome"/>
</dbReference>
<comment type="pathway">
    <text evidence="9 10">Organic acid metabolism; propanoate degradation.</text>
</comment>